<comment type="caution">
    <text evidence="2">The sequence shown here is derived from an EMBL/GenBank/DDBJ whole genome shotgun (WGS) entry which is preliminary data.</text>
</comment>
<sequence>MNDPTFDHDRLDVYRLSIDYVTAAFDVSKTLTGLHRHARDQRLRAAQSIPLNIAEGNGKRSFKDRARFFDIARGSSFECAAIQDVLVATGGLDDSTSRDLKSKLKRIVSMLTRMAMKFDDVSESSVDYAVAIDCEHEHRDAEHEHDREEPEPCVGPKTPSSVV</sequence>
<dbReference type="AlphaFoldDB" id="A0A5C6ER61"/>
<dbReference type="InterPro" id="IPR012657">
    <property type="entry name" value="23S_rRNA-intervening_sequence"/>
</dbReference>
<dbReference type="Gene3D" id="1.20.1440.60">
    <property type="entry name" value="23S rRNA-intervening sequence"/>
    <property type="match status" value="1"/>
</dbReference>
<evidence type="ECO:0008006" key="4">
    <source>
        <dbReference type="Google" id="ProtNLM"/>
    </source>
</evidence>
<dbReference type="RefSeq" id="WP_146534865.1">
    <property type="nucleotide sequence ID" value="NZ_SJPX01000003.1"/>
</dbReference>
<dbReference type="NCBIfam" id="TIGR02436">
    <property type="entry name" value="four helix bundle protein"/>
    <property type="match status" value="1"/>
</dbReference>
<keyword evidence="3" id="KW-1185">Reference proteome</keyword>
<feature type="compositionally biased region" description="Basic and acidic residues" evidence="1">
    <location>
        <begin position="138"/>
        <end position="150"/>
    </location>
</feature>
<name>A0A5C6ER61_9BACT</name>
<dbReference type="PANTHER" id="PTHR38471:SF2">
    <property type="entry name" value="FOUR HELIX BUNDLE PROTEIN"/>
    <property type="match status" value="1"/>
</dbReference>
<dbReference type="EMBL" id="SJPX01000003">
    <property type="protein sequence ID" value="TWU51532.1"/>
    <property type="molecule type" value="Genomic_DNA"/>
</dbReference>
<protein>
    <recommendedName>
        <fullName evidence="4">Four helix bundle protein</fullName>
    </recommendedName>
</protein>
<dbReference type="Pfam" id="PF05635">
    <property type="entry name" value="23S_rRNA_IVP"/>
    <property type="match status" value="1"/>
</dbReference>
<evidence type="ECO:0000313" key="2">
    <source>
        <dbReference type="EMBL" id="TWU51532.1"/>
    </source>
</evidence>
<dbReference type="InterPro" id="IPR036583">
    <property type="entry name" value="23S_rRNA_IVS_sf"/>
</dbReference>
<evidence type="ECO:0000313" key="3">
    <source>
        <dbReference type="Proteomes" id="UP000317977"/>
    </source>
</evidence>
<proteinExistence type="predicted"/>
<reference evidence="2 3" key="1">
    <citation type="submission" date="2019-02" db="EMBL/GenBank/DDBJ databases">
        <title>Deep-cultivation of Planctomycetes and their phenomic and genomic characterization uncovers novel biology.</title>
        <authorList>
            <person name="Wiegand S."/>
            <person name="Jogler M."/>
            <person name="Boedeker C."/>
            <person name="Pinto D."/>
            <person name="Vollmers J."/>
            <person name="Rivas-Marin E."/>
            <person name="Kohn T."/>
            <person name="Peeters S.H."/>
            <person name="Heuer A."/>
            <person name="Rast P."/>
            <person name="Oberbeckmann S."/>
            <person name="Bunk B."/>
            <person name="Jeske O."/>
            <person name="Meyerdierks A."/>
            <person name="Storesund J.E."/>
            <person name="Kallscheuer N."/>
            <person name="Luecker S."/>
            <person name="Lage O.M."/>
            <person name="Pohl T."/>
            <person name="Merkel B.J."/>
            <person name="Hornburger P."/>
            <person name="Mueller R.-W."/>
            <person name="Bruemmer F."/>
            <person name="Labrenz M."/>
            <person name="Spormann A.M."/>
            <person name="Op Den Camp H."/>
            <person name="Overmann J."/>
            <person name="Amann R."/>
            <person name="Jetten M.S.M."/>
            <person name="Mascher T."/>
            <person name="Medema M.H."/>
            <person name="Devos D.P."/>
            <person name="Kaster A.-K."/>
            <person name="Ovreas L."/>
            <person name="Rohde M."/>
            <person name="Galperin M.Y."/>
            <person name="Jogler C."/>
        </authorList>
    </citation>
    <scope>NUCLEOTIDE SEQUENCE [LARGE SCALE GENOMIC DNA]</scope>
    <source>
        <strain evidence="2 3">Poly59</strain>
    </source>
</reference>
<dbReference type="OrthoDB" id="276165at2"/>
<gene>
    <name evidence="2" type="ORF">Poly59_31240</name>
</gene>
<organism evidence="2 3">
    <name type="scientific">Rubripirellula reticaptiva</name>
    <dbReference type="NCBI Taxonomy" id="2528013"/>
    <lineage>
        <taxon>Bacteria</taxon>
        <taxon>Pseudomonadati</taxon>
        <taxon>Planctomycetota</taxon>
        <taxon>Planctomycetia</taxon>
        <taxon>Pirellulales</taxon>
        <taxon>Pirellulaceae</taxon>
        <taxon>Rubripirellula</taxon>
    </lineage>
</organism>
<accession>A0A5C6ER61</accession>
<feature type="region of interest" description="Disordered" evidence="1">
    <location>
        <begin position="138"/>
        <end position="163"/>
    </location>
</feature>
<evidence type="ECO:0000256" key="1">
    <source>
        <dbReference type="SAM" id="MobiDB-lite"/>
    </source>
</evidence>
<dbReference type="Proteomes" id="UP000317977">
    <property type="component" value="Unassembled WGS sequence"/>
</dbReference>
<dbReference type="SUPFAM" id="SSF158446">
    <property type="entry name" value="IVS-encoded protein-like"/>
    <property type="match status" value="1"/>
</dbReference>
<dbReference type="PANTHER" id="PTHR38471">
    <property type="entry name" value="FOUR HELIX BUNDLE PROTEIN"/>
    <property type="match status" value="1"/>
</dbReference>